<proteinExistence type="predicted"/>
<gene>
    <name evidence="2" type="ORF">BDV95DRAFT_584072</name>
</gene>
<sequence>MSNSASPPSARGQRQRCGVDRLPSRRKPAAPLASRQIWELGVASRRVARPMRAGNWEAMQHWHYRLSQGSRARLIPAGMLCAPYPRCWRAWPRRHASNSPPPRSCCWLGWWPMACEIE</sequence>
<keyword evidence="3" id="KW-1185">Reference proteome</keyword>
<evidence type="ECO:0000313" key="2">
    <source>
        <dbReference type="EMBL" id="KAF2866524.1"/>
    </source>
</evidence>
<dbReference type="Proteomes" id="UP000481861">
    <property type="component" value="Unassembled WGS sequence"/>
</dbReference>
<evidence type="ECO:0000313" key="3">
    <source>
        <dbReference type="Proteomes" id="UP000481861"/>
    </source>
</evidence>
<dbReference type="AlphaFoldDB" id="A0A7C8MD92"/>
<protein>
    <submittedName>
        <fullName evidence="2">Uncharacterized protein</fullName>
    </submittedName>
</protein>
<organism evidence="2 3">
    <name type="scientific">Massariosphaeria phaeospora</name>
    <dbReference type="NCBI Taxonomy" id="100035"/>
    <lineage>
        <taxon>Eukaryota</taxon>
        <taxon>Fungi</taxon>
        <taxon>Dikarya</taxon>
        <taxon>Ascomycota</taxon>
        <taxon>Pezizomycotina</taxon>
        <taxon>Dothideomycetes</taxon>
        <taxon>Pleosporomycetidae</taxon>
        <taxon>Pleosporales</taxon>
        <taxon>Pleosporales incertae sedis</taxon>
        <taxon>Massariosphaeria</taxon>
    </lineage>
</organism>
<accession>A0A7C8MD92</accession>
<feature type="region of interest" description="Disordered" evidence="1">
    <location>
        <begin position="1"/>
        <end position="32"/>
    </location>
</feature>
<evidence type="ECO:0000256" key="1">
    <source>
        <dbReference type="SAM" id="MobiDB-lite"/>
    </source>
</evidence>
<name>A0A7C8MD92_9PLEO</name>
<dbReference type="EMBL" id="JAADJZ010000027">
    <property type="protein sequence ID" value="KAF2866524.1"/>
    <property type="molecule type" value="Genomic_DNA"/>
</dbReference>
<reference evidence="2 3" key="1">
    <citation type="submission" date="2020-01" db="EMBL/GenBank/DDBJ databases">
        <authorList>
            <consortium name="DOE Joint Genome Institute"/>
            <person name="Haridas S."/>
            <person name="Albert R."/>
            <person name="Binder M."/>
            <person name="Bloem J."/>
            <person name="Labutti K."/>
            <person name="Salamov A."/>
            <person name="Andreopoulos B."/>
            <person name="Baker S.E."/>
            <person name="Barry K."/>
            <person name="Bills G."/>
            <person name="Bluhm B.H."/>
            <person name="Cannon C."/>
            <person name="Castanera R."/>
            <person name="Culley D.E."/>
            <person name="Daum C."/>
            <person name="Ezra D."/>
            <person name="Gonzalez J.B."/>
            <person name="Henrissat B."/>
            <person name="Kuo A."/>
            <person name="Liang C."/>
            <person name="Lipzen A."/>
            <person name="Lutzoni F."/>
            <person name="Magnuson J."/>
            <person name="Mondo S."/>
            <person name="Nolan M."/>
            <person name="Ohm R."/>
            <person name="Pangilinan J."/>
            <person name="Park H.-J.H."/>
            <person name="Ramirez L."/>
            <person name="Alfaro M."/>
            <person name="Sun H."/>
            <person name="Tritt A."/>
            <person name="Yoshinaga Y."/>
            <person name="Zwiers L.-H.L."/>
            <person name="Turgeon B.G."/>
            <person name="Goodwin S.B."/>
            <person name="Spatafora J.W."/>
            <person name="Crous P.W."/>
            <person name="Grigoriev I.V."/>
        </authorList>
    </citation>
    <scope>NUCLEOTIDE SEQUENCE [LARGE SCALE GENOMIC DNA]</scope>
    <source>
        <strain evidence="2 3">CBS 611.86</strain>
    </source>
</reference>
<comment type="caution">
    <text evidence="2">The sequence shown here is derived from an EMBL/GenBank/DDBJ whole genome shotgun (WGS) entry which is preliminary data.</text>
</comment>